<proteinExistence type="predicted"/>
<dbReference type="PANTHER" id="PTHR21310">
    <property type="entry name" value="AMINOGLYCOSIDE PHOSPHOTRANSFERASE-RELATED-RELATED"/>
    <property type="match status" value="1"/>
</dbReference>
<sequence length="537" mass="62640">MEYDELVDAREEKLVDEWFKRLVKLADQGLLQRFGSEVCRGGMPCTIPPETDWMRGGYNLCIPLLYEDGEKWLARFCISGAVRHGDEKVKREVATMQFILEHTNIPVPRIHMWGPESSNPTGLGAFIVMDFIQGIRLGDVWDRAPSGDGRGGVISPDIPEHDLRRIYQQVSAYLLDLVEKPFQYIGALSIQEGREHSFFTSPFTQKMQEIEAHADVWVGGDRDKIFSKSARYFRYVLDQNWTQLMDQKNAVNDPEDARLKYIALKQMDAALKEFSGPYDDADQFRLYCDDFCPLNMIVKSATDLTIVSVIDWEWSYAAPYQMLASPPRWLAGEKFYNFRSREDVNFYSRLLDIFLDELRQQENLRHTPVQNAHASQLEDQLQQLDLKDQEANGNVVGNDNTHHPTVNSHVEQDHVGKADRSVTSNGHKTSRIPPLSDPRGQRLSALMRENWITGRFWLHDLIQAKDLACDYFPWAQLKEQYPYLENLAKINEDEVNIFVKRKMKDRQEYDRDWAKIRPQHEEWRRKYKEQLQVVKEE</sequence>
<organism evidence="2 3">
    <name type="scientific">Myriangium duriaei CBS 260.36</name>
    <dbReference type="NCBI Taxonomy" id="1168546"/>
    <lineage>
        <taxon>Eukaryota</taxon>
        <taxon>Fungi</taxon>
        <taxon>Dikarya</taxon>
        <taxon>Ascomycota</taxon>
        <taxon>Pezizomycotina</taxon>
        <taxon>Dothideomycetes</taxon>
        <taxon>Dothideomycetidae</taxon>
        <taxon>Myriangiales</taxon>
        <taxon>Myriangiaceae</taxon>
        <taxon>Myriangium</taxon>
    </lineage>
</organism>
<dbReference type="InterPro" id="IPR051678">
    <property type="entry name" value="AGP_Transferase"/>
</dbReference>
<protein>
    <recommendedName>
        <fullName evidence="4">Aminoglycoside phosphotransferase domain-containing protein</fullName>
    </recommendedName>
</protein>
<feature type="region of interest" description="Disordered" evidence="1">
    <location>
        <begin position="395"/>
        <end position="440"/>
    </location>
</feature>
<dbReference type="SUPFAM" id="SSF56112">
    <property type="entry name" value="Protein kinase-like (PK-like)"/>
    <property type="match status" value="1"/>
</dbReference>
<evidence type="ECO:0000313" key="2">
    <source>
        <dbReference type="EMBL" id="KAF2153102.1"/>
    </source>
</evidence>
<comment type="caution">
    <text evidence="2">The sequence shown here is derived from an EMBL/GenBank/DDBJ whole genome shotgun (WGS) entry which is preliminary data.</text>
</comment>
<dbReference type="EMBL" id="ML996085">
    <property type="protein sequence ID" value="KAF2153102.1"/>
    <property type="molecule type" value="Genomic_DNA"/>
</dbReference>
<dbReference type="InterPro" id="IPR011009">
    <property type="entry name" value="Kinase-like_dom_sf"/>
</dbReference>
<evidence type="ECO:0008006" key="4">
    <source>
        <dbReference type="Google" id="ProtNLM"/>
    </source>
</evidence>
<dbReference type="PANTHER" id="PTHR21310:SF37">
    <property type="entry name" value="AMINOGLYCOSIDE PHOSPHOTRANSFERASE DOMAIN-CONTAINING PROTEIN"/>
    <property type="match status" value="1"/>
</dbReference>
<feature type="compositionally biased region" description="Basic and acidic residues" evidence="1">
    <location>
        <begin position="410"/>
        <end position="420"/>
    </location>
</feature>
<reference evidence="2" key="1">
    <citation type="journal article" date="2020" name="Stud. Mycol.">
        <title>101 Dothideomycetes genomes: a test case for predicting lifestyles and emergence of pathogens.</title>
        <authorList>
            <person name="Haridas S."/>
            <person name="Albert R."/>
            <person name="Binder M."/>
            <person name="Bloem J."/>
            <person name="Labutti K."/>
            <person name="Salamov A."/>
            <person name="Andreopoulos B."/>
            <person name="Baker S."/>
            <person name="Barry K."/>
            <person name="Bills G."/>
            <person name="Bluhm B."/>
            <person name="Cannon C."/>
            <person name="Castanera R."/>
            <person name="Culley D."/>
            <person name="Daum C."/>
            <person name="Ezra D."/>
            <person name="Gonzalez J."/>
            <person name="Henrissat B."/>
            <person name="Kuo A."/>
            <person name="Liang C."/>
            <person name="Lipzen A."/>
            <person name="Lutzoni F."/>
            <person name="Magnuson J."/>
            <person name="Mondo S."/>
            <person name="Nolan M."/>
            <person name="Ohm R."/>
            <person name="Pangilinan J."/>
            <person name="Park H.-J."/>
            <person name="Ramirez L."/>
            <person name="Alfaro M."/>
            <person name="Sun H."/>
            <person name="Tritt A."/>
            <person name="Yoshinaga Y."/>
            <person name="Zwiers L.-H."/>
            <person name="Turgeon B."/>
            <person name="Goodwin S."/>
            <person name="Spatafora J."/>
            <person name="Crous P."/>
            <person name="Grigoriev I."/>
        </authorList>
    </citation>
    <scope>NUCLEOTIDE SEQUENCE</scope>
    <source>
        <strain evidence="2">CBS 260.36</strain>
    </source>
</reference>
<name>A0A9P4MHC9_9PEZI</name>
<evidence type="ECO:0000256" key="1">
    <source>
        <dbReference type="SAM" id="MobiDB-lite"/>
    </source>
</evidence>
<feature type="compositionally biased region" description="Polar residues" evidence="1">
    <location>
        <begin position="395"/>
        <end position="409"/>
    </location>
</feature>
<accession>A0A9P4MHC9</accession>
<dbReference type="OrthoDB" id="5412996at2759"/>
<dbReference type="Proteomes" id="UP000799439">
    <property type="component" value="Unassembled WGS sequence"/>
</dbReference>
<dbReference type="AlphaFoldDB" id="A0A9P4MHC9"/>
<keyword evidence="3" id="KW-1185">Reference proteome</keyword>
<evidence type="ECO:0000313" key="3">
    <source>
        <dbReference type="Proteomes" id="UP000799439"/>
    </source>
</evidence>
<gene>
    <name evidence="2" type="ORF">K461DRAFT_277903</name>
</gene>